<evidence type="ECO:0000313" key="5">
    <source>
        <dbReference type="Proteomes" id="UP001501310"/>
    </source>
</evidence>
<evidence type="ECO:0000313" key="4">
    <source>
        <dbReference type="EMBL" id="GAA4011060.1"/>
    </source>
</evidence>
<accession>A0ABP7SFW7</accession>
<organism evidence="4 5">
    <name type="scientific">Sphingomonas humi</name>
    <dbReference type="NCBI Taxonomy" id="335630"/>
    <lineage>
        <taxon>Bacteria</taxon>
        <taxon>Pseudomonadati</taxon>
        <taxon>Pseudomonadota</taxon>
        <taxon>Alphaproteobacteria</taxon>
        <taxon>Sphingomonadales</taxon>
        <taxon>Sphingomonadaceae</taxon>
        <taxon>Sphingomonas</taxon>
    </lineage>
</organism>
<keyword evidence="2" id="KW-0564">Palmitate</keyword>
<protein>
    <submittedName>
        <fullName evidence="4">Efflux transporter outer membrane subunit</fullName>
    </submittedName>
</protein>
<comment type="caution">
    <text evidence="4">The sequence shown here is derived from an EMBL/GenBank/DDBJ whole genome shotgun (WGS) entry which is preliminary data.</text>
</comment>
<dbReference type="PROSITE" id="PS51257">
    <property type="entry name" value="PROKAR_LIPOPROTEIN"/>
    <property type="match status" value="1"/>
</dbReference>
<dbReference type="PANTHER" id="PTHR30203">
    <property type="entry name" value="OUTER MEMBRANE CATION EFFLUX PROTEIN"/>
    <property type="match status" value="1"/>
</dbReference>
<keyword evidence="2" id="KW-0732">Signal</keyword>
<comment type="similarity">
    <text evidence="1 2">Belongs to the outer membrane factor (OMF) (TC 1.B.17) family.</text>
</comment>
<dbReference type="InterPro" id="IPR010131">
    <property type="entry name" value="MdtP/NodT-like"/>
</dbReference>
<evidence type="ECO:0000256" key="2">
    <source>
        <dbReference type="RuleBase" id="RU362097"/>
    </source>
</evidence>
<sequence length="469" mass="48706">MFKPLFLVAASALALAACTSGPDYAARPLSPTAAAPFLGSGSPLVSAAQPAGDWWRLYRDPVLDGLVTDALAANTDVRVAAGRLERARALVRQARSAREPQLGVSAGSQVGRSPQGVASGQGGTDLQLDAGLSVAYEVDLAGKLARSVEAARGDADAAAFEADAVRVLVVAETTRAYADAASAATRIAVAQRIVELLDRSLALTERRRVVGLATGLDTARIAALRDQRQAEVPLLEADRTAALLRLAALTGRAPRDLPAVAAARTDTLSLDQPIPVGDGAGLLARRPDVRAAERRLAASTARIGVATADLYPSISLGGSVGGSGTSVSNLFNPLSWLVGPLLNWTVNRSATRARIAAAEADSQIALAQFDGSILTALQETETALSAYQGAQQRRTALASARTQAEAVVRRTRALQREGQISSLELLDAERTYADAEASLAESDARIVSAQIDLFRALGGGWLAAQAANR</sequence>
<feature type="signal peptide" evidence="2">
    <location>
        <begin position="1"/>
        <end position="25"/>
    </location>
</feature>
<evidence type="ECO:0000256" key="3">
    <source>
        <dbReference type="SAM" id="MobiDB-lite"/>
    </source>
</evidence>
<proteinExistence type="inferred from homology"/>
<feature type="chain" id="PRO_5045012908" evidence="2">
    <location>
        <begin position="26"/>
        <end position="469"/>
    </location>
</feature>
<gene>
    <name evidence="4" type="ORF">GCM10022211_27190</name>
</gene>
<dbReference type="Gene3D" id="1.20.1600.10">
    <property type="entry name" value="Outer membrane efflux proteins (OEP)"/>
    <property type="match status" value="1"/>
</dbReference>
<feature type="region of interest" description="Disordered" evidence="3">
    <location>
        <begin position="100"/>
        <end position="122"/>
    </location>
</feature>
<name>A0ABP7SFW7_9SPHN</name>
<keyword evidence="2" id="KW-0472">Membrane</keyword>
<dbReference type="SUPFAM" id="SSF56954">
    <property type="entry name" value="Outer membrane efflux proteins (OEP)"/>
    <property type="match status" value="1"/>
</dbReference>
<feature type="compositionally biased region" description="Polar residues" evidence="3">
    <location>
        <begin position="106"/>
        <end position="118"/>
    </location>
</feature>
<dbReference type="EMBL" id="BAAAZD010000002">
    <property type="protein sequence ID" value="GAA4011060.1"/>
    <property type="molecule type" value="Genomic_DNA"/>
</dbReference>
<keyword evidence="5" id="KW-1185">Reference proteome</keyword>
<reference evidence="5" key="1">
    <citation type="journal article" date="2019" name="Int. J. Syst. Evol. Microbiol.">
        <title>The Global Catalogue of Microorganisms (GCM) 10K type strain sequencing project: providing services to taxonomists for standard genome sequencing and annotation.</title>
        <authorList>
            <consortium name="The Broad Institute Genomics Platform"/>
            <consortium name="The Broad Institute Genome Sequencing Center for Infectious Disease"/>
            <person name="Wu L."/>
            <person name="Ma J."/>
        </authorList>
    </citation>
    <scope>NUCLEOTIDE SEQUENCE [LARGE SCALE GENOMIC DNA]</scope>
    <source>
        <strain evidence="5">JCM 16603</strain>
    </source>
</reference>
<dbReference type="NCBIfam" id="TIGR01845">
    <property type="entry name" value="outer_NodT"/>
    <property type="match status" value="1"/>
</dbReference>
<dbReference type="RefSeq" id="WP_344711342.1">
    <property type="nucleotide sequence ID" value="NZ_BAAAZD010000002.1"/>
</dbReference>
<comment type="subcellular location">
    <subcellularLocation>
        <location evidence="2">Cell membrane</location>
        <topology evidence="2">Lipid-anchor</topology>
    </subcellularLocation>
</comment>
<dbReference type="PANTHER" id="PTHR30203:SF21">
    <property type="entry name" value="OUTER MEMBRANE COMPONENT OF MULTIDRUG EFFLUX PUMP-RELATED"/>
    <property type="match status" value="1"/>
</dbReference>
<dbReference type="Pfam" id="PF02321">
    <property type="entry name" value="OEP"/>
    <property type="match status" value="2"/>
</dbReference>
<dbReference type="Gene3D" id="2.20.200.10">
    <property type="entry name" value="Outer membrane efflux proteins (OEP)"/>
    <property type="match status" value="1"/>
</dbReference>
<dbReference type="Proteomes" id="UP001501310">
    <property type="component" value="Unassembled WGS sequence"/>
</dbReference>
<keyword evidence="2" id="KW-0812">Transmembrane</keyword>
<keyword evidence="2" id="KW-0449">Lipoprotein</keyword>
<keyword evidence="2" id="KW-1134">Transmembrane beta strand</keyword>
<dbReference type="InterPro" id="IPR003423">
    <property type="entry name" value="OMP_efflux"/>
</dbReference>
<evidence type="ECO:0000256" key="1">
    <source>
        <dbReference type="ARBA" id="ARBA00007613"/>
    </source>
</evidence>